<dbReference type="CDD" id="cd00268">
    <property type="entry name" value="DEADc"/>
    <property type="match status" value="1"/>
</dbReference>
<accession>A0A0C1R280</accession>
<evidence type="ECO:0000313" key="13">
    <source>
        <dbReference type="Proteomes" id="UP000031366"/>
    </source>
</evidence>
<dbReference type="InterPro" id="IPR005580">
    <property type="entry name" value="DbpA/CsdA_RNA-bd_dom"/>
</dbReference>
<keyword evidence="5 8" id="KW-0067">ATP-binding</keyword>
<evidence type="ECO:0000256" key="1">
    <source>
        <dbReference type="ARBA" id="ARBA00022490"/>
    </source>
</evidence>
<dbReference type="InterPro" id="IPR014001">
    <property type="entry name" value="Helicase_ATP-bd"/>
</dbReference>
<evidence type="ECO:0000256" key="3">
    <source>
        <dbReference type="ARBA" id="ARBA00022801"/>
    </source>
</evidence>
<keyword evidence="6" id="KW-0346">Stress response</keyword>
<feature type="short sequence motif" description="Q motif" evidence="7">
    <location>
        <begin position="4"/>
        <end position="32"/>
    </location>
</feature>
<dbReference type="CDD" id="cd18787">
    <property type="entry name" value="SF2_C_DEAD"/>
    <property type="match status" value="1"/>
</dbReference>
<dbReference type="EMBL" id="AYSO01000020">
    <property type="protein sequence ID" value="KIE44561.1"/>
    <property type="molecule type" value="Genomic_DNA"/>
</dbReference>
<dbReference type="InterPro" id="IPR027417">
    <property type="entry name" value="P-loop_NTPase"/>
</dbReference>
<dbReference type="GO" id="GO:0016787">
    <property type="term" value="F:hydrolase activity"/>
    <property type="evidence" value="ECO:0007669"/>
    <property type="project" value="UniProtKB-KW"/>
</dbReference>
<dbReference type="Pfam" id="PF03880">
    <property type="entry name" value="DbpA"/>
    <property type="match status" value="1"/>
</dbReference>
<dbReference type="SMART" id="SM00487">
    <property type="entry name" value="DEXDc"/>
    <property type="match status" value="1"/>
</dbReference>
<dbReference type="InterPro" id="IPR012677">
    <property type="entry name" value="Nucleotide-bd_a/b_plait_sf"/>
</dbReference>
<evidence type="ECO:0000259" key="10">
    <source>
        <dbReference type="PROSITE" id="PS51194"/>
    </source>
</evidence>
<dbReference type="GO" id="GO:0033592">
    <property type="term" value="F:RNA strand annealing activity"/>
    <property type="evidence" value="ECO:0007669"/>
    <property type="project" value="TreeGrafter"/>
</dbReference>
<protein>
    <recommendedName>
        <fullName evidence="14">DEAD/DEAH box helicase family protein</fullName>
    </recommendedName>
</protein>
<evidence type="ECO:0000259" key="9">
    <source>
        <dbReference type="PROSITE" id="PS51192"/>
    </source>
</evidence>
<dbReference type="Pfam" id="PF00270">
    <property type="entry name" value="DEAD"/>
    <property type="match status" value="1"/>
</dbReference>
<dbReference type="PROSITE" id="PS51192">
    <property type="entry name" value="HELICASE_ATP_BIND_1"/>
    <property type="match status" value="1"/>
</dbReference>
<dbReference type="Pfam" id="PF00271">
    <property type="entry name" value="Helicase_C"/>
    <property type="match status" value="1"/>
</dbReference>
<keyword evidence="3 8" id="KW-0378">Hydrolase</keyword>
<comment type="similarity">
    <text evidence="8">Belongs to the DEAD box helicase family.</text>
</comment>
<dbReference type="InterPro" id="IPR044742">
    <property type="entry name" value="DEAD/DEAH_RhlB"/>
</dbReference>
<name>A0A0C1R280_9CLOT</name>
<organism evidence="12 13">
    <name type="scientific">Clostridium argentinense CDC 2741</name>
    <dbReference type="NCBI Taxonomy" id="1418104"/>
    <lineage>
        <taxon>Bacteria</taxon>
        <taxon>Bacillati</taxon>
        <taxon>Bacillota</taxon>
        <taxon>Clostridia</taxon>
        <taxon>Eubacteriales</taxon>
        <taxon>Clostridiaceae</taxon>
        <taxon>Clostridium</taxon>
    </lineage>
</organism>
<sequence>MNKIKFDDLGLEPSVLRAINDLKFEVPSEIQAKSIPVSLEGYDLIGQAQTGTGKTLAFGAPLLSLMAPSNGKVQAIILAPTRELAIQVSEELSRINKYEKYKILPIYGGQSVEKQLTPLRKGVDIVVGTPGRVLYHINRRTLKLEDAKFLVLDEADEMLNMGFIEDIEAIISNLKEDRQTLLFSATMPKQIKNLAKNYMKPDAKHVAIAKKSLTVSKIEQYYFEVNPKNKFEVLCRILDVDAPKSAILFCKTKRGVDELVDALQGKGYIVEGMHGDMKQTQRLNTLKKFKTGHLNYLIATDVAARGIDIEDITHVINYDLPQDSESYIHRIGRTGRANKEGTAYSFATRKEMSMIRQIENDTKSKLLRKQVPTLAEIFTSKSEGILDSIRETLEENSYENFIQISKDLINEFGAEDVAASLIKILFDRELNFEYTDDTMKNDEMSRLFFSVGRLDSVSTRDLVKFLDDTAEVKSKELGRIDILDKFTFVDVPSNLVDNIIERSSGKKINQRKVRIELSTRRK</sequence>
<proteinExistence type="inferred from homology"/>
<keyword evidence="2 8" id="KW-0547">Nucleotide-binding</keyword>
<dbReference type="Pfam" id="PF25399">
    <property type="entry name" value="DeaD_dimer"/>
    <property type="match status" value="1"/>
</dbReference>
<dbReference type="CDD" id="cd12252">
    <property type="entry name" value="RRM_DbpA"/>
    <property type="match status" value="1"/>
</dbReference>
<dbReference type="GO" id="GO:0005524">
    <property type="term" value="F:ATP binding"/>
    <property type="evidence" value="ECO:0007669"/>
    <property type="project" value="UniProtKB-KW"/>
</dbReference>
<dbReference type="InterPro" id="IPR001650">
    <property type="entry name" value="Helicase_C-like"/>
</dbReference>
<comment type="caution">
    <text evidence="12">The sequence shown here is derived from an EMBL/GenBank/DDBJ whole genome shotgun (WGS) entry which is preliminary data.</text>
</comment>
<evidence type="ECO:0000256" key="6">
    <source>
        <dbReference type="ARBA" id="ARBA00023016"/>
    </source>
</evidence>
<dbReference type="Gene3D" id="3.40.50.300">
    <property type="entry name" value="P-loop containing nucleotide triphosphate hydrolases"/>
    <property type="match status" value="2"/>
</dbReference>
<dbReference type="Proteomes" id="UP000031366">
    <property type="component" value="Unassembled WGS sequence"/>
</dbReference>
<dbReference type="PANTHER" id="PTHR47963">
    <property type="entry name" value="DEAD-BOX ATP-DEPENDENT RNA HELICASE 47, MITOCHONDRIAL"/>
    <property type="match status" value="1"/>
</dbReference>
<dbReference type="PROSITE" id="PS51194">
    <property type="entry name" value="HELICASE_CTER"/>
    <property type="match status" value="1"/>
</dbReference>
<dbReference type="AlphaFoldDB" id="A0A0C1R280"/>
<keyword evidence="13" id="KW-1185">Reference proteome</keyword>
<evidence type="ECO:0000256" key="4">
    <source>
        <dbReference type="ARBA" id="ARBA00022806"/>
    </source>
</evidence>
<feature type="domain" description="DEAD-box RNA helicase Q" evidence="11">
    <location>
        <begin position="4"/>
        <end position="32"/>
    </location>
</feature>
<evidence type="ECO:0000256" key="5">
    <source>
        <dbReference type="ARBA" id="ARBA00022840"/>
    </source>
</evidence>
<dbReference type="SMART" id="SM00490">
    <property type="entry name" value="HELICc"/>
    <property type="match status" value="1"/>
</dbReference>
<dbReference type="PANTHER" id="PTHR47963:SF5">
    <property type="entry name" value="DEAD-BOX ATP-DEPENDENT RNA HELICASE CSHA"/>
    <property type="match status" value="1"/>
</dbReference>
<dbReference type="InterPro" id="IPR000629">
    <property type="entry name" value="RNA-helicase_DEAD-box_CS"/>
</dbReference>
<feature type="domain" description="Helicase ATP-binding" evidence="9">
    <location>
        <begin position="35"/>
        <end position="205"/>
    </location>
</feature>
<dbReference type="GO" id="GO:0009409">
    <property type="term" value="P:response to cold"/>
    <property type="evidence" value="ECO:0007669"/>
    <property type="project" value="TreeGrafter"/>
</dbReference>
<dbReference type="Gene3D" id="3.30.70.330">
    <property type="match status" value="1"/>
</dbReference>
<keyword evidence="1" id="KW-0963">Cytoplasm</keyword>
<evidence type="ECO:0000256" key="7">
    <source>
        <dbReference type="PROSITE-ProRule" id="PRU00552"/>
    </source>
</evidence>
<gene>
    <name evidence="12" type="ORF">U732_649</name>
</gene>
<dbReference type="SUPFAM" id="SSF52540">
    <property type="entry name" value="P-loop containing nucleoside triphosphate hydrolases"/>
    <property type="match status" value="1"/>
</dbReference>
<reference evidence="12 13" key="1">
    <citation type="journal article" date="2015" name="Infect. Genet. Evol.">
        <title>Genomic sequences of six botulinum neurotoxin-producing strains representing three clostridial species illustrate the mobility and diversity of botulinum neurotoxin genes.</title>
        <authorList>
            <person name="Smith T.J."/>
            <person name="Hill K.K."/>
            <person name="Xie G."/>
            <person name="Foley B.T."/>
            <person name="Williamson C.H."/>
            <person name="Foster J.T."/>
            <person name="Johnson S.L."/>
            <person name="Chertkov O."/>
            <person name="Teshima H."/>
            <person name="Gibbons H.S."/>
            <person name="Johnsky L.A."/>
            <person name="Karavis M.A."/>
            <person name="Smith L.A."/>
        </authorList>
    </citation>
    <scope>NUCLEOTIDE SEQUENCE [LARGE SCALE GENOMIC DNA]</scope>
    <source>
        <strain evidence="12 13">CDC 2741</strain>
    </source>
</reference>
<dbReference type="InterPro" id="IPR050547">
    <property type="entry name" value="DEAD_box_RNA_helicases"/>
</dbReference>
<keyword evidence="4 8" id="KW-0347">Helicase</keyword>
<dbReference type="PROSITE" id="PS00039">
    <property type="entry name" value="DEAD_ATP_HELICASE"/>
    <property type="match status" value="1"/>
</dbReference>
<evidence type="ECO:0000313" key="12">
    <source>
        <dbReference type="EMBL" id="KIE44561.1"/>
    </source>
</evidence>
<dbReference type="InterPro" id="IPR014014">
    <property type="entry name" value="RNA_helicase_DEAD_Q_motif"/>
</dbReference>
<dbReference type="InterPro" id="IPR057325">
    <property type="entry name" value="DeaD_dimer"/>
</dbReference>
<dbReference type="PROSITE" id="PS51195">
    <property type="entry name" value="Q_MOTIF"/>
    <property type="match status" value="1"/>
</dbReference>
<evidence type="ECO:0008006" key="14">
    <source>
        <dbReference type="Google" id="ProtNLM"/>
    </source>
</evidence>
<feature type="domain" description="Helicase C-terminal" evidence="10">
    <location>
        <begin position="217"/>
        <end position="379"/>
    </location>
</feature>
<dbReference type="GO" id="GO:0005829">
    <property type="term" value="C:cytosol"/>
    <property type="evidence" value="ECO:0007669"/>
    <property type="project" value="TreeGrafter"/>
</dbReference>
<dbReference type="InterPro" id="IPR011545">
    <property type="entry name" value="DEAD/DEAH_box_helicase_dom"/>
</dbReference>
<evidence type="ECO:0000259" key="11">
    <source>
        <dbReference type="PROSITE" id="PS51195"/>
    </source>
</evidence>
<evidence type="ECO:0000256" key="8">
    <source>
        <dbReference type="RuleBase" id="RU000492"/>
    </source>
</evidence>
<dbReference type="GO" id="GO:0005840">
    <property type="term" value="C:ribosome"/>
    <property type="evidence" value="ECO:0007669"/>
    <property type="project" value="TreeGrafter"/>
</dbReference>
<dbReference type="RefSeq" id="WP_039636638.1">
    <property type="nucleotide sequence ID" value="NZ_AYSO01000020.1"/>
</dbReference>
<evidence type="ECO:0000256" key="2">
    <source>
        <dbReference type="ARBA" id="ARBA00022741"/>
    </source>
</evidence>
<dbReference type="STRING" id="29341.RSJ17_06045"/>
<dbReference type="GO" id="GO:0003724">
    <property type="term" value="F:RNA helicase activity"/>
    <property type="evidence" value="ECO:0007669"/>
    <property type="project" value="InterPro"/>
</dbReference>
<dbReference type="OrthoDB" id="9805696at2"/>